<evidence type="ECO:0000259" key="5">
    <source>
        <dbReference type="PROSITE" id="PS01360"/>
    </source>
</evidence>
<feature type="compositionally biased region" description="Basic residues" evidence="4">
    <location>
        <begin position="1025"/>
        <end position="1035"/>
    </location>
</feature>
<keyword evidence="2" id="KW-0863">Zinc-finger</keyword>
<feature type="compositionally biased region" description="Basic residues" evidence="4">
    <location>
        <begin position="488"/>
        <end position="506"/>
    </location>
</feature>
<name>A0ABR1SZ55_9PEZI</name>
<organism evidence="6 7">
    <name type="scientific">Apiospora rasikravindrae</name>
    <dbReference type="NCBI Taxonomy" id="990691"/>
    <lineage>
        <taxon>Eukaryota</taxon>
        <taxon>Fungi</taxon>
        <taxon>Dikarya</taxon>
        <taxon>Ascomycota</taxon>
        <taxon>Pezizomycotina</taxon>
        <taxon>Sordariomycetes</taxon>
        <taxon>Xylariomycetidae</taxon>
        <taxon>Amphisphaeriales</taxon>
        <taxon>Apiosporaceae</taxon>
        <taxon>Apiospora</taxon>
    </lineage>
</organism>
<evidence type="ECO:0000256" key="3">
    <source>
        <dbReference type="ARBA" id="ARBA00022833"/>
    </source>
</evidence>
<feature type="compositionally biased region" description="Acidic residues" evidence="4">
    <location>
        <begin position="1191"/>
        <end position="1201"/>
    </location>
</feature>
<feature type="compositionally biased region" description="Polar residues" evidence="4">
    <location>
        <begin position="1206"/>
        <end position="1219"/>
    </location>
</feature>
<keyword evidence="3" id="KW-0862">Zinc</keyword>
<feature type="compositionally biased region" description="Polar residues" evidence="4">
    <location>
        <begin position="1129"/>
        <end position="1138"/>
    </location>
</feature>
<dbReference type="Pfam" id="PF14737">
    <property type="entry name" value="DUF4470"/>
    <property type="match status" value="1"/>
</dbReference>
<dbReference type="PROSITE" id="PS01360">
    <property type="entry name" value="ZF_MYND_1"/>
    <property type="match status" value="1"/>
</dbReference>
<evidence type="ECO:0000256" key="2">
    <source>
        <dbReference type="ARBA" id="ARBA00022771"/>
    </source>
</evidence>
<sequence length="1283" mass="141720">MESRAPVRATCAKPDCPSSEHITVECQWCQLVRYCSDDCWEQDQARHRSLCEAHQNRKGNSYRVGQDTRKLVVEDDVELPYPHLKPGTLYEGPKHGQEPRLFSSHKVKSLVIPDVTKAGDEIKGGDEINISIDGFGDLGMLIESFLSIPRDTSNAYTFHMEEADEEAVARLFVLLTIAANGRNYLQTAEAMLHYWYSAFLPFWAVQLLENHPQNAALDVQSKCGNTDEAQVQAKFTHGNKSPTNLYMIWFSNKFARESLVSFTQASHLPKGRALLQRAHNISRRRRDIAVELKQKAHPEWRSSQMEYLKTGVLGPITASKEGFRHPNPAFFRDWERCRDYGFDPMEAWGDIYEHVSTSNLPEDDGHGNFFYYMRHKLVRFLHALDNTKNYKIIVTPQSFPAPKFDWTTKWPAALKMTLVTIEDLKNFILNNQERKDDSPQDARVEQVTDTHPEKIDEVIDDQKDNYQKPQSGKQSHRKRLTKSERRKAALTKKRKLAASKSTKKGRGNLMPREEPTVHNPDPESDTTSGSYRVVFTPSISSGSSEPVAREHLHQQLPVTSPEDDGEDEQEQHGQETDQEGMVSSLPTAVHEEPASSPTNILQKQPAALSTEETEDQSVMAAKQTKPKKAAKKIQFGSLPVFTPTTDSRNITPCLSSFGSLPSEATASLTPSIATSHIPDQQPETTKRRVREVRDAHSKPLPRAGENLWNVYIGDVVSTSEERGLEHTGAEANVEADSQPLMQVPRLPAPVQLSGPEIGLWSEAPEQEAPEEAIHEAPKKPIHEAPEEPIHEAADNEEGTSAELPSFSQVVATTQVPLASQGRDPAADLRLAPMVNRHRAVPDVVARPGEHIVHQEILIRHGRRVGILTATAAGSPEPVDPVEPQMSYNQAAPHPSAYQALQYPDEIEPTTYHPEPVSQPDEQTGDNQPVPQTGDDVPDSATQISDDINPVVADSHTENHAVTGGSDDVEVQDAAGEDETGNDAVLAGQAQDMDVAKDVDNGGDAIVDEIAGAEAQGDKPKPLTKTQKKRKKRQAKNKSENDTAAAEAQVLAEARKANVPAHEAQAMESFLENSGYTAEQLSSRELDAGGAFSPLNILAAAAVAKAEEKTGHSKAEQTRAFLKKLESARPATQTTSDDSAANPPGPASLELLVPSEPDTNTDAQTYDTPSNTPETVLSDDSPVNAPVSSSFEDLDQSESEYEDQTHENSVNKPAIVTNTFPWPRPCPGPALRPEHSRERYPDPQRLHSRQPHGAREGYLAYLGGSERPYEAATGPLDQRRRGHR</sequence>
<feature type="compositionally biased region" description="Polar residues" evidence="4">
    <location>
        <begin position="1156"/>
        <end position="1174"/>
    </location>
</feature>
<evidence type="ECO:0000256" key="1">
    <source>
        <dbReference type="ARBA" id="ARBA00022723"/>
    </source>
</evidence>
<dbReference type="InterPro" id="IPR027974">
    <property type="entry name" value="DUF4470"/>
</dbReference>
<dbReference type="Proteomes" id="UP001444661">
    <property type="component" value="Unassembled WGS sequence"/>
</dbReference>
<gene>
    <name evidence="6" type="ORF">PG993_007234</name>
</gene>
<protein>
    <recommendedName>
        <fullName evidence="5">MYND-type domain-containing protein</fullName>
    </recommendedName>
</protein>
<evidence type="ECO:0000313" key="6">
    <source>
        <dbReference type="EMBL" id="KAK8038823.1"/>
    </source>
</evidence>
<feature type="compositionally biased region" description="Acidic residues" evidence="4">
    <location>
        <begin position="966"/>
        <end position="980"/>
    </location>
</feature>
<dbReference type="EMBL" id="JAQQWK010000006">
    <property type="protein sequence ID" value="KAK8038823.1"/>
    <property type="molecule type" value="Genomic_DNA"/>
</dbReference>
<accession>A0ABR1SZ55</accession>
<proteinExistence type="predicted"/>
<feature type="domain" description="MYND-type" evidence="5">
    <location>
        <begin position="11"/>
        <end position="51"/>
    </location>
</feature>
<feature type="region of interest" description="Disordered" evidence="4">
    <location>
        <begin position="907"/>
        <end position="1047"/>
    </location>
</feature>
<keyword evidence="7" id="KW-1185">Reference proteome</keyword>
<evidence type="ECO:0000313" key="7">
    <source>
        <dbReference type="Proteomes" id="UP001444661"/>
    </source>
</evidence>
<feature type="compositionally biased region" description="Polar residues" evidence="4">
    <location>
        <begin position="919"/>
        <end position="930"/>
    </location>
</feature>
<dbReference type="SUPFAM" id="SSF144232">
    <property type="entry name" value="HIT/MYND zinc finger-like"/>
    <property type="match status" value="1"/>
</dbReference>
<feature type="compositionally biased region" description="Basic and acidic residues" evidence="4">
    <location>
        <begin position="432"/>
        <end position="466"/>
    </location>
</feature>
<keyword evidence="1" id="KW-0479">Metal-binding</keyword>
<feature type="compositionally biased region" description="Basic and acidic residues" evidence="4">
    <location>
        <begin position="1104"/>
        <end position="1126"/>
    </location>
</feature>
<comment type="caution">
    <text evidence="6">The sequence shown here is derived from an EMBL/GenBank/DDBJ whole genome shotgun (WGS) entry which is preliminary data.</text>
</comment>
<dbReference type="InterPro" id="IPR002893">
    <property type="entry name" value="Znf_MYND"/>
</dbReference>
<feature type="compositionally biased region" description="Basic and acidic residues" evidence="4">
    <location>
        <begin position="1231"/>
        <end position="1244"/>
    </location>
</feature>
<evidence type="ECO:0000256" key="4">
    <source>
        <dbReference type="SAM" id="MobiDB-lite"/>
    </source>
</evidence>
<feature type="region of interest" description="Disordered" evidence="4">
    <location>
        <begin position="1103"/>
        <end position="1283"/>
    </location>
</feature>
<reference evidence="6 7" key="1">
    <citation type="submission" date="2023-01" db="EMBL/GenBank/DDBJ databases">
        <title>Analysis of 21 Apiospora genomes using comparative genomics revels a genus with tremendous synthesis potential of carbohydrate active enzymes and secondary metabolites.</title>
        <authorList>
            <person name="Sorensen T."/>
        </authorList>
    </citation>
    <scope>NUCLEOTIDE SEQUENCE [LARGE SCALE GENOMIC DNA]</scope>
    <source>
        <strain evidence="6 7">CBS 33761</strain>
    </source>
</reference>
<feature type="region of interest" description="Disordered" evidence="4">
    <location>
        <begin position="432"/>
        <end position="631"/>
    </location>
</feature>